<feature type="region of interest" description="Disordered" evidence="1">
    <location>
        <begin position="487"/>
        <end position="589"/>
    </location>
</feature>
<feature type="compositionally biased region" description="Low complexity" evidence="1">
    <location>
        <begin position="536"/>
        <end position="548"/>
    </location>
</feature>
<protein>
    <recommendedName>
        <fullName evidence="4">LPXTG-motif cell wall anchor domain protein</fullName>
    </recommendedName>
</protein>
<dbReference type="RefSeq" id="WP_006304560.1">
    <property type="nucleotide sequence ID" value="NZ_AEDQ01000029.1"/>
</dbReference>
<gene>
    <name evidence="2" type="ORF">HMPREF9248_0570</name>
</gene>
<feature type="compositionally biased region" description="Low complexity" evidence="1">
    <location>
        <begin position="156"/>
        <end position="165"/>
    </location>
</feature>
<evidence type="ECO:0000256" key="1">
    <source>
        <dbReference type="SAM" id="MobiDB-lite"/>
    </source>
</evidence>
<evidence type="ECO:0008006" key="4">
    <source>
        <dbReference type="Google" id="ProtNLM"/>
    </source>
</evidence>
<sequence>MSTSHINNASDLQVLGLRTRKQPFASIGRAVLLTGLSSILMGTSFALSAHVAWAGEATPKVEKTAVQPGVKVTPNAPSVAGTLGTSSAKHAAKHAAIPAAPKETSASASNTPTVPKHAAVSDATSDTAAGHTAVAPASEHVNAASHTRAKRAVNDPQPATEQTPATPEPAKPQEQQEKTELRVSLCWETMNGDNNNALVKGDSDFGQLNFVNWDFGSTLDSSRQDVKDAFKNIEFQIKDTTTNEITKTKGVYPDTATYATKSLGSYDTKHTYEVSVVNNTIPSPYYVTYNNVSTNESEAFDPGAAHFTWAPSKGSNKTYQNKYFRLNALEIVYAKDESVAAKCFSYEQPQKDNGEYRSDGDWKFTYTDENIFKRLRVKDNAIQFPTDNSGNPIHPKKEGYTFVGWQFYVAKKANNRPYTSYDRMRDDDGNILKSTTTMYSPFNAQTTTYPYLFAVLRDNKGVNTFGSKLGTQYCTTNHTFVVFPEWQEGAEPEPKPEPAPSPTPTPKPEPTPTPEKPKPTPTPTPEPKPEPEPVEEPQVPVVPAQTPAPEEPKPTPQPAPAPTPVQPAPTPVAPRRHARALPQTGDPLGCATAGELGALLGVAAGLLAEAFRRKRY</sequence>
<reference evidence="2 3" key="1">
    <citation type="submission" date="2010-08" db="EMBL/GenBank/DDBJ databases">
        <authorList>
            <person name="Durkin A.S."/>
            <person name="Madupu R."/>
            <person name="Torralba M."/>
            <person name="Gillis M."/>
            <person name="Methe B."/>
            <person name="Sutton G."/>
            <person name="Nelson K.E."/>
        </authorList>
    </citation>
    <scope>NUCLEOTIDE SEQUENCE [LARGE SCALE GENOMIC DNA]</scope>
    <source>
        <strain evidence="2 3">PB189-T1-4</strain>
    </source>
</reference>
<feature type="compositionally biased region" description="Pro residues" evidence="1">
    <location>
        <begin position="554"/>
        <end position="572"/>
    </location>
</feature>
<feature type="compositionally biased region" description="Low complexity" evidence="1">
    <location>
        <begin position="118"/>
        <end position="129"/>
    </location>
</feature>
<dbReference type="PANTHER" id="PTHR48148:SF2">
    <property type="entry name" value="PA14 DOMAIN-CONTAINING PROTEIN"/>
    <property type="match status" value="1"/>
</dbReference>
<dbReference type="Proteomes" id="UP000004431">
    <property type="component" value="Unassembled WGS sequence"/>
</dbReference>
<dbReference type="EMBL" id="AEDQ01000029">
    <property type="protein sequence ID" value="EFL43890.1"/>
    <property type="molecule type" value="Genomic_DNA"/>
</dbReference>
<dbReference type="PANTHER" id="PTHR48148">
    <property type="entry name" value="KERATINOCYTE PROLINE-RICH PROTEIN"/>
    <property type="match status" value="1"/>
</dbReference>
<accession>A0ABN0AZF5</accession>
<proteinExistence type="predicted"/>
<feature type="region of interest" description="Disordered" evidence="1">
    <location>
        <begin position="81"/>
        <end position="179"/>
    </location>
</feature>
<evidence type="ECO:0000313" key="2">
    <source>
        <dbReference type="EMBL" id="EFL43890.1"/>
    </source>
</evidence>
<evidence type="ECO:0000313" key="3">
    <source>
        <dbReference type="Proteomes" id="UP000004431"/>
    </source>
</evidence>
<name>A0ABN0AZF5_9ACTN</name>
<keyword evidence="3" id="KW-1185">Reference proteome</keyword>
<dbReference type="PRINTS" id="PR01217">
    <property type="entry name" value="PRICHEXTENSN"/>
</dbReference>
<feature type="compositionally biased region" description="Polar residues" evidence="1">
    <location>
        <begin position="104"/>
        <end position="113"/>
    </location>
</feature>
<comment type="caution">
    <text evidence="2">The sequence shown here is derived from an EMBL/GenBank/DDBJ whole genome shotgun (WGS) entry which is preliminary data.</text>
</comment>
<organism evidence="2 3">
    <name type="scientific">Fannyhessea vaginae PB189-T1-4</name>
    <dbReference type="NCBI Taxonomy" id="866774"/>
    <lineage>
        <taxon>Bacteria</taxon>
        <taxon>Bacillati</taxon>
        <taxon>Actinomycetota</taxon>
        <taxon>Coriobacteriia</taxon>
        <taxon>Coriobacteriales</taxon>
        <taxon>Atopobiaceae</taxon>
        <taxon>Fannyhessea</taxon>
    </lineage>
</organism>
<feature type="compositionally biased region" description="Pro residues" evidence="1">
    <location>
        <begin position="497"/>
        <end position="526"/>
    </location>
</feature>